<proteinExistence type="predicted"/>
<feature type="transmembrane region" description="Helical" evidence="1">
    <location>
        <begin position="213"/>
        <end position="235"/>
    </location>
</feature>
<keyword evidence="1" id="KW-0472">Membrane</keyword>
<dbReference type="EMBL" id="MIJY01000034">
    <property type="protein sequence ID" value="OEG12285.1"/>
    <property type="molecule type" value="Genomic_DNA"/>
</dbReference>
<evidence type="ECO:0000256" key="1">
    <source>
        <dbReference type="SAM" id="Phobius"/>
    </source>
</evidence>
<gene>
    <name evidence="2" type="ORF">BCR25_07005</name>
</gene>
<keyword evidence="1" id="KW-0812">Transmembrane</keyword>
<sequence>MSKELEVYKKWAPDTALWTQWVKPVVFMNMNVSSTTTKGTMPKSTVSWTDYQADRMLIVDLPSDEGIKQGLALATIGYRPIPLYNGVPGGRKAVVSNQKIVEGLSKGAEVLANIELSNKANPVFLLDSNRLKGNKKKPGTFDNRWCVVVQDMPSANYLKRQGIKEIVVRTEGLQKDLSFILYHYQKQGISIYLCGSQERIKLKKVPKPKSIRLFYRFLLLLGFTRGATGGFGMTIPEVSSGGGGYRAG</sequence>
<reference evidence="3" key="1">
    <citation type="submission" date="2016-09" db="EMBL/GenBank/DDBJ databases">
        <authorList>
            <person name="Gulvik C.A."/>
        </authorList>
    </citation>
    <scope>NUCLEOTIDE SEQUENCE [LARGE SCALE GENOMIC DNA]</scope>
    <source>
        <strain evidence="3">LMG 8895</strain>
    </source>
</reference>
<dbReference type="OrthoDB" id="5512121at2"/>
<dbReference type="Proteomes" id="UP000095094">
    <property type="component" value="Unassembled WGS sequence"/>
</dbReference>
<name>A0A1E5GI65_9ENTE</name>
<dbReference type="AlphaFoldDB" id="A0A1E5GI65"/>
<protein>
    <submittedName>
        <fullName evidence="2">Uncharacterized protein</fullName>
    </submittedName>
</protein>
<organism evidence="2 3">
    <name type="scientific">Enterococcus termitis</name>
    <dbReference type="NCBI Taxonomy" id="332950"/>
    <lineage>
        <taxon>Bacteria</taxon>
        <taxon>Bacillati</taxon>
        <taxon>Bacillota</taxon>
        <taxon>Bacilli</taxon>
        <taxon>Lactobacillales</taxon>
        <taxon>Enterococcaceae</taxon>
        <taxon>Enterococcus</taxon>
    </lineage>
</organism>
<evidence type="ECO:0000313" key="3">
    <source>
        <dbReference type="Proteomes" id="UP000095094"/>
    </source>
</evidence>
<keyword evidence="3" id="KW-1185">Reference proteome</keyword>
<accession>A0A1E5GI65</accession>
<dbReference type="RefSeq" id="WP_069663990.1">
    <property type="nucleotide sequence ID" value="NZ_JBHUJJ010000001.1"/>
</dbReference>
<comment type="caution">
    <text evidence="2">The sequence shown here is derived from an EMBL/GenBank/DDBJ whole genome shotgun (WGS) entry which is preliminary data.</text>
</comment>
<keyword evidence="1" id="KW-1133">Transmembrane helix</keyword>
<evidence type="ECO:0000313" key="2">
    <source>
        <dbReference type="EMBL" id="OEG12285.1"/>
    </source>
</evidence>